<proteinExistence type="predicted"/>
<accession>A0A5K7ZV94</accession>
<name>A0A5K7ZV94_9BACT</name>
<organism evidence="1 2">
    <name type="scientific">Desulfosarcina ovata subsp. sediminis</name>
    <dbReference type="NCBI Taxonomy" id="885957"/>
    <lineage>
        <taxon>Bacteria</taxon>
        <taxon>Pseudomonadati</taxon>
        <taxon>Thermodesulfobacteriota</taxon>
        <taxon>Desulfobacteria</taxon>
        <taxon>Desulfobacterales</taxon>
        <taxon>Desulfosarcinaceae</taxon>
        <taxon>Desulfosarcina</taxon>
    </lineage>
</organism>
<sequence length="59" mass="6737">MWVSMLEAAGMDEAAMARWHAEFEHLAPAAHYDLLRQLGIPEREARQIQAWSRGMAKEA</sequence>
<dbReference type="KEGG" id="dov:DSCO28_46860"/>
<dbReference type="AlphaFoldDB" id="A0A5K7ZV94"/>
<reference evidence="1 2" key="1">
    <citation type="submission" date="2019-11" db="EMBL/GenBank/DDBJ databases">
        <title>Comparative genomics of hydrocarbon-degrading Desulfosarcina strains.</title>
        <authorList>
            <person name="Watanabe M."/>
            <person name="Kojima H."/>
            <person name="Fukui M."/>
        </authorList>
    </citation>
    <scope>NUCLEOTIDE SEQUENCE [LARGE SCALE GENOMIC DNA]</scope>
    <source>
        <strain evidence="1 2">28bB2T</strain>
    </source>
</reference>
<dbReference type="Proteomes" id="UP000425960">
    <property type="component" value="Chromosome"/>
</dbReference>
<gene>
    <name evidence="1" type="ORF">DSCO28_46860</name>
</gene>
<evidence type="ECO:0000313" key="2">
    <source>
        <dbReference type="Proteomes" id="UP000425960"/>
    </source>
</evidence>
<protein>
    <submittedName>
        <fullName evidence="1">Uncharacterized protein</fullName>
    </submittedName>
</protein>
<dbReference type="EMBL" id="AP021876">
    <property type="protein sequence ID" value="BBO84120.1"/>
    <property type="molecule type" value="Genomic_DNA"/>
</dbReference>
<evidence type="ECO:0000313" key="1">
    <source>
        <dbReference type="EMBL" id="BBO84120.1"/>
    </source>
</evidence>